<evidence type="ECO:0000313" key="5">
    <source>
        <dbReference type="Proteomes" id="UP001237642"/>
    </source>
</evidence>
<reference evidence="4" key="1">
    <citation type="submission" date="2023-02" db="EMBL/GenBank/DDBJ databases">
        <title>Genome of toxic invasive species Heracleum sosnowskyi carries increased number of genes despite the absence of recent whole-genome duplications.</title>
        <authorList>
            <person name="Schelkunov M."/>
            <person name="Shtratnikova V."/>
            <person name="Makarenko M."/>
            <person name="Klepikova A."/>
            <person name="Omelchenko D."/>
            <person name="Novikova G."/>
            <person name="Obukhova E."/>
            <person name="Bogdanov V."/>
            <person name="Penin A."/>
            <person name="Logacheva M."/>
        </authorList>
    </citation>
    <scope>NUCLEOTIDE SEQUENCE</scope>
    <source>
        <strain evidence="4">Hsosn_3</strain>
        <tissue evidence="4">Leaf</tissue>
    </source>
</reference>
<dbReference type="InterPro" id="IPR001480">
    <property type="entry name" value="Bulb-type_lectin_dom"/>
</dbReference>
<dbReference type="PANTHER" id="PTHR32444">
    <property type="entry name" value="BULB-TYPE LECTIN DOMAIN-CONTAINING PROTEIN"/>
    <property type="match status" value="1"/>
</dbReference>
<gene>
    <name evidence="4" type="ORF">POM88_032861</name>
</gene>
<dbReference type="Proteomes" id="UP001237642">
    <property type="component" value="Unassembled WGS sequence"/>
</dbReference>
<dbReference type="Gene3D" id="2.90.10.10">
    <property type="entry name" value="Bulb-type lectin domain"/>
    <property type="match status" value="1"/>
</dbReference>
<protein>
    <recommendedName>
        <fullName evidence="3">Bulb-type lectin domain-containing protein</fullName>
    </recommendedName>
</protein>
<evidence type="ECO:0000259" key="3">
    <source>
        <dbReference type="PROSITE" id="PS50927"/>
    </source>
</evidence>
<name>A0AAD8MLP6_9APIA</name>
<sequence>MMVIVPSFRLVEYLSWDFSALEDPRIGTSASGTRKYQTGQLYGLLIERVQLQVLLVCLGLMGMEVPTGSKIWSSNSSRSLTNPVVGQLLDTGNFAVRYKDDNSDLGNYLWQSFDYPCEVRMGSYKGFR</sequence>
<dbReference type="AlphaFoldDB" id="A0AAD8MLP6"/>
<keyword evidence="2" id="KW-0325">Glycoprotein</keyword>
<proteinExistence type="predicted"/>
<dbReference type="PROSITE" id="PS50927">
    <property type="entry name" value="BULB_LECTIN"/>
    <property type="match status" value="1"/>
</dbReference>
<accession>A0AAD8MLP6</accession>
<dbReference type="Pfam" id="PF01453">
    <property type="entry name" value="B_lectin"/>
    <property type="match status" value="1"/>
</dbReference>
<dbReference type="EMBL" id="JAUIZM010000007">
    <property type="protein sequence ID" value="KAK1376668.1"/>
    <property type="molecule type" value="Genomic_DNA"/>
</dbReference>
<evidence type="ECO:0000256" key="1">
    <source>
        <dbReference type="ARBA" id="ARBA00022729"/>
    </source>
</evidence>
<feature type="domain" description="Bulb-type lectin" evidence="3">
    <location>
        <begin position="1"/>
        <end position="109"/>
    </location>
</feature>
<evidence type="ECO:0000313" key="4">
    <source>
        <dbReference type="EMBL" id="KAK1376668.1"/>
    </source>
</evidence>
<organism evidence="4 5">
    <name type="scientific">Heracleum sosnowskyi</name>
    <dbReference type="NCBI Taxonomy" id="360622"/>
    <lineage>
        <taxon>Eukaryota</taxon>
        <taxon>Viridiplantae</taxon>
        <taxon>Streptophyta</taxon>
        <taxon>Embryophyta</taxon>
        <taxon>Tracheophyta</taxon>
        <taxon>Spermatophyta</taxon>
        <taxon>Magnoliopsida</taxon>
        <taxon>eudicotyledons</taxon>
        <taxon>Gunneridae</taxon>
        <taxon>Pentapetalae</taxon>
        <taxon>asterids</taxon>
        <taxon>campanulids</taxon>
        <taxon>Apiales</taxon>
        <taxon>Apiaceae</taxon>
        <taxon>Apioideae</taxon>
        <taxon>apioid superclade</taxon>
        <taxon>Tordylieae</taxon>
        <taxon>Tordyliinae</taxon>
        <taxon>Heracleum</taxon>
    </lineage>
</organism>
<dbReference type="PANTHER" id="PTHR32444:SF235">
    <property type="entry name" value="OS01G0783900 PROTEIN"/>
    <property type="match status" value="1"/>
</dbReference>
<keyword evidence="5" id="KW-1185">Reference proteome</keyword>
<dbReference type="InterPro" id="IPR036426">
    <property type="entry name" value="Bulb-type_lectin_dom_sf"/>
</dbReference>
<evidence type="ECO:0000256" key="2">
    <source>
        <dbReference type="ARBA" id="ARBA00023180"/>
    </source>
</evidence>
<dbReference type="SUPFAM" id="SSF51110">
    <property type="entry name" value="alpha-D-mannose-specific plant lectins"/>
    <property type="match status" value="1"/>
</dbReference>
<reference evidence="4" key="2">
    <citation type="submission" date="2023-05" db="EMBL/GenBank/DDBJ databases">
        <authorList>
            <person name="Schelkunov M.I."/>
        </authorList>
    </citation>
    <scope>NUCLEOTIDE SEQUENCE</scope>
    <source>
        <strain evidence="4">Hsosn_3</strain>
        <tissue evidence="4">Leaf</tissue>
    </source>
</reference>
<keyword evidence="1" id="KW-0732">Signal</keyword>
<comment type="caution">
    <text evidence="4">The sequence shown here is derived from an EMBL/GenBank/DDBJ whole genome shotgun (WGS) entry which is preliminary data.</text>
</comment>